<dbReference type="RefSeq" id="WP_090091748.1">
    <property type="nucleotide sequence ID" value="NZ_FOMG01000016.1"/>
</dbReference>
<keyword evidence="7" id="KW-0762">Sugar transport</keyword>
<feature type="transmembrane region" description="Helical" evidence="6">
    <location>
        <begin position="35"/>
        <end position="55"/>
    </location>
</feature>
<feature type="transmembrane region" description="Helical" evidence="6">
    <location>
        <begin position="153"/>
        <end position="172"/>
    </location>
</feature>
<feature type="transmembrane region" description="Helical" evidence="6">
    <location>
        <begin position="252"/>
        <end position="272"/>
    </location>
</feature>
<sequence length="317" mass="33846">MWALIQQIFPYAIVYTVPLLVTALGALYSERSGIINIGLEGIMIMGSFSGAITIYKLQDVWPNSTLPLWIGLLVAAIAGILFSLLHAFACINLNADQTISGTAINMMAAGITVFLARTIVGSGNVRIRTGFTPIDIPVLSSIPIIGDLFFKKTYVTTWLALVILLVTIFLLYKTPFGMRLRSCGEHPQASDAAGINVYHMRYFGVLASGALASLGGAIILVTYSGEFTGNVAGLGFLSLAALIFGQWKPLGILGATLFFGFASTMANVSQVIPALATIPPVLLKIFPYVVTLFVLVLFSKSSQAPKAEGEPFDSGKR</sequence>
<evidence type="ECO:0000256" key="4">
    <source>
        <dbReference type="ARBA" id="ARBA00022989"/>
    </source>
</evidence>
<evidence type="ECO:0000313" key="8">
    <source>
        <dbReference type="Proteomes" id="UP000199263"/>
    </source>
</evidence>
<keyword evidence="3 6" id="KW-0812">Transmembrane</keyword>
<dbReference type="PANTHER" id="PTHR43370:SF1">
    <property type="entry name" value="GUANOSINE ABC TRANSPORTER PERMEASE PROTEIN NUPQ"/>
    <property type="match status" value="1"/>
</dbReference>
<dbReference type="STRING" id="119641.SAMN05421842_11675"/>
<keyword evidence="8" id="KW-1185">Reference proteome</keyword>
<evidence type="ECO:0000256" key="6">
    <source>
        <dbReference type="SAM" id="Phobius"/>
    </source>
</evidence>
<dbReference type="InterPro" id="IPR001851">
    <property type="entry name" value="ABC_transp_permease"/>
</dbReference>
<dbReference type="GO" id="GO:0022857">
    <property type="term" value="F:transmembrane transporter activity"/>
    <property type="evidence" value="ECO:0007669"/>
    <property type="project" value="InterPro"/>
</dbReference>
<feature type="transmembrane region" description="Helical" evidence="6">
    <location>
        <begin position="67"/>
        <end position="91"/>
    </location>
</feature>
<evidence type="ECO:0000313" key="7">
    <source>
        <dbReference type="EMBL" id="SFD00592.1"/>
    </source>
</evidence>
<feature type="transmembrane region" description="Helical" evidence="6">
    <location>
        <begin position="278"/>
        <end position="298"/>
    </location>
</feature>
<evidence type="ECO:0000256" key="5">
    <source>
        <dbReference type="ARBA" id="ARBA00023136"/>
    </source>
</evidence>
<feature type="transmembrane region" description="Helical" evidence="6">
    <location>
        <begin position="12"/>
        <end position="28"/>
    </location>
</feature>
<organism evidence="7 8">
    <name type="scientific">Clostridium uliginosum</name>
    <dbReference type="NCBI Taxonomy" id="119641"/>
    <lineage>
        <taxon>Bacteria</taxon>
        <taxon>Bacillati</taxon>
        <taxon>Bacillota</taxon>
        <taxon>Clostridia</taxon>
        <taxon>Eubacteriales</taxon>
        <taxon>Clostridiaceae</taxon>
        <taxon>Clostridium</taxon>
    </lineage>
</organism>
<dbReference type="AlphaFoldDB" id="A0A1I1NTF6"/>
<keyword evidence="7" id="KW-0813">Transport</keyword>
<feature type="transmembrane region" description="Helical" evidence="6">
    <location>
        <begin position="227"/>
        <end position="245"/>
    </location>
</feature>
<protein>
    <submittedName>
        <fullName evidence="7">Simple sugar transport system permease protein</fullName>
    </submittedName>
</protein>
<evidence type="ECO:0000256" key="2">
    <source>
        <dbReference type="ARBA" id="ARBA00022475"/>
    </source>
</evidence>
<dbReference type="OrthoDB" id="9792579at2"/>
<name>A0A1I1NTF6_9CLOT</name>
<dbReference type="CDD" id="cd06580">
    <property type="entry name" value="TM_PBP1_transp_TpRbsC_like"/>
    <property type="match status" value="1"/>
</dbReference>
<reference evidence="7 8" key="1">
    <citation type="submission" date="2016-10" db="EMBL/GenBank/DDBJ databases">
        <authorList>
            <person name="de Groot N.N."/>
        </authorList>
    </citation>
    <scope>NUCLEOTIDE SEQUENCE [LARGE SCALE GENOMIC DNA]</scope>
    <source>
        <strain evidence="7 8">DSM 12992</strain>
    </source>
</reference>
<accession>A0A1I1NTF6</accession>
<comment type="subcellular location">
    <subcellularLocation>
        <location evidence="1">Cell membrane</location>
        <topology evidence="1">Multi-pass membrane protein</topology>
    </subcellularLocation>
</comment>
<keyword evidence="2" id="KW-1003">Cell membrane</keyword>
<dbReference type="Pfam" id="PF02653">
    <property type="entry name" value="BPD_transp_2"/>
    <property type="match status" value="1"/>
</dbReference>
<evidence type="ECO:0000256" key="1">
    <source>
        <dbReference type="ARBA" id="ARBA00004651"/>
    </source>
</evidence>
<dbReference type="Proteomes" id="UP000199263">
    <property type="component" value="Unassembled WGS sequence"/>
</dbReference>
<feature type="transmembrane region" description="Helical" evidence="6">
    <location>
        <begin position="202"/>
        <end position="221"/>
    </location>
</feature>
<gene>
    <name evidence="7" type="ORF">SAMN05421842_11675</name>
</gene>
<dbReference type="GO" id="GO:0005886">
    <property type="term" value="C:plasma membrane"/>
    <property type="evidence" value="ECO:0007669"/>
    <property type="project" value="UniProtKB-SubCell"/>
</dbReference>
<feature type="transmembrane region" description="Helical" evidence="6">
    <location>
        <begin position="103"/>
        <end position="120"/>
    </location>
</feature>
<keyword evidence="4 6" id="KW-1133">Transmembrane helix</keyword>
<evidence type="ECO:0000256" key="3">
    <source>
        <dbReference type="ARBA" id="ARBA00022692"/>
    </source>
</evidence>
<proteinExistence type="predicted"/>
<dbReference type="PANTHER" id="PTHR43370">
    <property type="entry name" value="SUGAR ABC TRANSPORTER INTEGRAL MEMBRANE PROTEIN-RELATED"/>
    <property type="match status" value="1"/>
</dbReference>
<dbReference type="EMBL" id="FOMG01000016">
    <property type="protein sequence ID" value="SFD00592.1"/>
    <property type="molecule type" value="Genomic_DNA"/>
</dbReference>
<keyword evidence="5 6" id="KW-0472">Membrane</keyword>